<dbReference type="AlphaFoldDB" id="X1BWV7"/>
<feature type="non-terminal residue" evidence="1">
    <location>
        <position position="287"/>
    </location>
</feature>
<sequence>MNDDKNRFDFFSSRLTFIEVTTDQLMNIDFWHYLSVFESHIYGVFMQYNRIKEDLKFPDPENLRRVPGPQAGLDIYYYTLTWDKLKKILVKINNLINLLAKSSASVPKSFTSEYRNWRRRIEHLFSEFDAEIRNEYEHPSLESYSVGNIKMWGNILIDNSGNITAHAGKDWFSIIKKEHCLRVQQLRTDLFDLFIKHFSEKPLTQELIKARRYIEDNIDSLSKKLTDLKEKRNWEKFNELLHQITMYDVYFSKESMPLPDKVKNKIYSVIWPGDKRMNEKNQKEKIR</sequence>
<accession>X1BWV7</accession>
<protein>
    <submittedName>
        <fullName evidence="1">Uncharacterized protein</fullName>
    </submittedName>
</protein>
<comment type="caution">
    <text evidence="1">The sequence shown here is derived from an EMBL/GenBank/DDBJ whole genome shotgun (WGS) entry which is preliminary data.</text>
</comment>
<dbReference type="EMBL" id="BART01017021">
    <property type="protein sequence ID" value="GAG88673.1"/>
    <property type="molecule type" value="Genomic_DNA"/>
</dbReference>
<evidence type="ECO:0000313" key="1">
    <source>
        <dbReference type="EMBL" id="GAG88673.1"/>
    </source>
</evidence>
<reference evidence="1" key="1">
    <citation type="journal article" date="2014" name="Front. Microbiol.">
        <title>High frequency of phylogenetically diverse reductive dehalogenase-homologous genes in deep subseafloor sedimentary metagenomes.</title>
        <authorList>
            <person name="Kawai M."/>
            <person name="Futagami T."/>
            <person name="Toyoda A."/>
            <person name="Takaki Y."/>
            <person name="Nishi S."/>
            <person name="Hori S."/>
            <person name="Arai W."/>
            <person name="Tsubouchi T."/>
            <person name="Morono Y."/>
            <person name="Uchiyama I."/>
            <person name="Ito T."/>
            <person name="Fujiyama A."/>
            <person name="Inagaki F."/>
            <person name="Takami H."/>
        </authorList>
    </citation>
    <scope>NUCLEOTIDE SEQUENCE</scope>
    <source>
        <strain evidence="1">Expedition CK06-06</strain>
    </source>
</reference>
<proteinExistence type="predicted"/>
<organism evidence="1">
    <name type="scientific">marine sediment metagenome</name>
    <dbReference type="NCBI Taxonomy" id="412755"/>
    <lineage>
        <taxon>unclassified sequences</taxon>
        <taxon>metagenomes</taxon>
        <taxon>ecological metagenomes</taxon>
    </lineage>
</organism>
<name>X1BWV7_9ZZZZ</name>
<gene>
    <name evidence="1" type="ORF">S01H4_32532</name>
</gene>